<name>A0A975NW71_9BRAD</name>
<keyword evidence="1" id="KW-0732">Signal</keyword>
<dbReference type="AlphaFoldDB" id="A0A975NW71"/>
<feature type="chain" id="PRO_5036916095" evidence="1">
    <location>
        <begin position="21"/>
        <end position="70"/>
    </location>
</feature>
<proteinExistence type="predicted"/>
<evidence type="ECO:0000313" key="3">
    <source>
        <dbReference type="Proteomes" id="UP000676951"/>
    </source>
</evidence>
<organism evidence="2 3">
    <name type="scientific">Bradyrhizobium sediminis</name>
    <dbReference type="NCBI Taxonomy" id="2840469"/>
    <lineage>
        <taxon>Bacteria</taxon>
        <taxon>Pseudomonadati</taxon>
        <taxon>Pseudomonadota</taxon>
        <taxon>Alphaproteobacteria</taxon>
        <taxon>Hyphomicrobiales</taxon>
        <taxon>Nitrobacteraceae</taxon>
        <taxon>Bradyrhizobium</taxon>
    </lineage>
</organism>
<protein>
    <submittedName>
        <fullName evidence="2">Uncharacterized protein</fullName>
    </submittedName>
</protein>
<dbReference type="RefSeq" id="WP_215603285.1">
    <property type="nucleotide sequence ID" value="NZ_CP076136.1"/>
</dbReference>
<dbReference type="EMBL" id="CP076136">
    <property type="protein sequence ID" value="QWG22517.1"/>
    <property type="molecule type" value="Genomic_DNA"/>
</dbReference>
<evidence type="ECO:0000256" key="1">
    <source>
        <dbReference type="SAM" id="SignalP"/>
    </source>
</evidence>
<accession>A0A975NW71</accession>
<gene>
    <name evidence="2" type="ORF">KMZ93_21525</name>
</gene>
<sequence length="70" mass="7256">MHWFKRAIAAAVLSMSTALAGVGASYGQETVVRITGSANTDRQVAAEAFQAPGLDPGQIEISDAARRPGI</sequence>
<keyword evidence="3" id="KW-1185">Reference proteome</keyword>
<reference evidence="2 3" key="1">
    <citation type="submission" date="2021-06" db="EMBL/GenBank/DDBJ databases">
        <title>Bradyrhizobium sp. S2-11-4 Genome sequencing.</title>
        <authorList>
            <person name="Jin L."/>
        </authorList>
    </citation>
    <scope>NUCLEOTIDE SEQUENCE [LARGE SCALE GENOMIC DNA]</scope>
    <source>
        <strain evidence="2 3">S2-11-4</strain>
    </source>
</reference>
<feature type="signal peptide" evidence="1">
    <location>
        <begin position="1"/>
        <end position="20"/>
    </location>
</feature>
<dbReference type="Proteomes" id="UP000676951">
    <property type="component" value="Chromosome"/>
</dbReference>
<evidence type="ECO:0000313" key="2">
    <source>
        <dbReference type="EMBL" id="QWG22517.1"/>
    </source>
</evidence>